<name>A0AAJ4W6B7_MYRPR</name>
<dbReference type="Proteomes" id="UP000183496">
    <property type="component" value="Unassembled WGS sequence"/>
</dbReference>
<reference evidence="5 6" key="1">
    <citation type="submission" date="2016-10" db="EMBL/GenBank/DDBJ databases">
        <authorList>
            <person name="Varghese N."/>
            <person name="Submissions S."/>
        </authorList>
    </citation>
    <scope>NUCLEOTIDE SEQUENCE [LARGE SCALE GENOMIC DNA]</scope>
    <source>
        <strain evidence="6">DSM 19823 / KCTC 23066 / CCTCC M 208030 / D25</strain>
    </source>
</reference>
<feature type="domain" description="HTH hxlR-type" evidence="4">
    <location>
        <begin position="21"/>
        <end position="119"/>
    </location>
</feature>
<dbReference type="InterPro" id="IPR036390">
    <property type="entry name" value="WH_DNA-bd_sf"/>
</dbReference>
<keyword evidence="6" id="KW-1185">Reference proteome</keyword>
<dbReference type="KEGG" id="mpw:MPR_1921"/>
<protein>
    <submittedName>
        <fullName evidence="5">Transcriptional regulator, HxlR family</fullName>
    </submittedName>
</protein>
<dbReference type="Gene3D" id="1.10.10.10">
    <property type="entry name" value="Winged helix-like DNA-binding domain superfamily/Winged helix DNA-binding domain"/>
    <property type="match status" value="1"/>
</dbReference>
<dbReference type="InterPro" id="IPR002577">
    <property type="entry name" value="HTH_HxlR"/>
</dbReference>
<dbReference type="EMBL" id="FOFY01000016">
    <property type="protein sequence ID" value="SER44226.1"/>
    <property type="molecule type" value="Genomic_DNA"/>
</dbReference>
<dbReference type="GO" id="GO:0003677">
    <property type="term" value="F:DNA binding"/>
    <property type="evidence" value="ECO:0007669"/>
    <property type="project" value="UniProtKB-KW"/>
</dbReference>
<dbReference type="InterPro" id="IPR036388">
    <property type="entry name" value="WH-like_DNA-bd_sf"/>
</dbReference>
<proteinExistence type="predicted"/>
<evidence type="ECO:0000256" key="2">
    <source>
        <dbReference type="ARBA" id="ARBA00023125"/>
    </source>
</evidence>
<sequence length="124" mass="14271">MTKIKETSTHFENKKALENECNEVYATSIIGGQWTMAICCYLLEGKMRFGEIKKVLPNITERVLTLQLRKLEENKVIIRTIYPEVPPRVEYELTPIGLKLAPIIKALGKWGAEHKNLEEETKQV</sequence>
<dbReference type="PROSITE" id="PS51118">
    <property type="entry name" value="HTH_HXLR"/>
    <property type="match status" value="1"/>
</dbReference>
<evidence type="ECO:0000256" key="1">
    <source>
        <dbReference type="ARBA" id="ARBA00023015"/>
    </source>
</evidence>
<comment type="caution">
    <text evidence="5">The sequence shown here is derived from an EMBL/GenBank/DDBJ whole genome shotgun (WGS) entry which is preliminary data.</text>
</comment>
<dbReference type="SUPFAM" id="SSF46785">
    <property type="entry name" value="Winged helix' DNA-binding domain"/>
    <property type="match status" value="1"/>
</dbReference>
<evidence type="ECO:0000313" key="6">
    <source>
        <dbReference type="Proteomes" id="UP000183496"/>
    </source>
</evidence>
<dbReference type="PANTHER" id="PTHR33204">
    <property type="entry name" value="TRANSCRIPTIONAL REGULATOR, MARR FAMILY"/>
    <property type="match status" value="1"/>
</dbReference>
<evidence type="ECO:0000256" key="3">
    <source>
        <dbReference type="ARBA" id="ARBA00023163"/>
    </source>
</evidence>
<keyword evidence="2" id="KW-0238">DNA-binding</keyword>
<keyword evidence="3" id="KW-0804">Transcription</keyword>
<gene>
    <name evidence="5" type="ORF">SAMN04488089_11614</name>
</gene>
<keyword evidence="1" id="KW-0805">Transcription regulation</keyword>
<dbReference type="RefSeq" id="WP_041895342.1">
    <property type="nucleotide sequence ID" value="NZ_CP010817.1"/>
</dbReference>
<dbReference type="PANTHER" id="PTHR33204:SF29">
    <property type="entry name" value="TRANSCRIPTIONAL REGULATOR"/>
    <property type="match status" value="1"/>
</dbReference>
<evidence type="ECO:0000313" key="5">
    <source>
        <dbReference type="EMBL" id="SER44226.1"/>
    </source>
</evidence>
<accession>A0AAJ4W6B7</accession>
<dbReference type="Pfam" id="PF01638">
    <property type="entry name" value="HxlR"/>
    <property type="match status" value="1"/>
</dbReference>
<dbReference type="AlphaFoldDB" id="A0AAJ4W6B7"/>
<evidence type="ECO:0000259" key="4">
    <source>
        <dbReference type="PROSITE" id="PS51118"/>
    </source>
</evidence>
<organism evidence="5 6">
    <name type="scientific">Myroides profundi</name>
    <dbReference type="NCBI Taxonomy" id="480520"/>
    <lineage>
        <taxon>Bacteria</taxon>
        <taxon>Pseudomonadati</taxon>
        <taxon>Bacteroidota</taxon>
        <taxon>Flavobacteriia</taxon>
        <taxon>Flavobacteriales</taxon>
        <taxon>Flavobacteriaceae</taxon>
        <taxon>Myroides</taxon>
    </lineage>
</organism>